<dbReference type="RefSeq" id="WP_354555769.1">
    <property type="nucleotide sequence ID" value="NZ_JBEPMB010000001.1"/>
</dbReference>
<dbReference type="Proteomes" id="UP001549047">
    <property type="component" value="Unassembled WGS sequence"/>
</dbReference>
<protein>
    <submittedName>
        <fullName evidence="1">Uncharacterized protein</fullName>
    </submittedName>
</protein>
<reference evidence="1 2" key="1">
    <citation type="submission" date="2024-06" db="EMBL/GenBank/DDBJ databases">
        <title>Genomic Encyclopedia of Type Strains, Phase IV (KMG-IV): sequencing the most valuable type-strain genomes for metagenomic binning, comparative biology and taxonomic classification.</title>
        <authorList>
            <person name="Goeker M."/>
        </authorList>
    </citation>
    <scope>NUCLEOTIDE SEQUENCE [LARGE SCALE GENOMIC DNA]</scope>
    <source>
        <strain evidence="1 2">DSM 29780</strain>
    </source>
</reference>
<dbReference type="EMBL" id="JBEPMB010000001">
    <property type="protein sequence ID" value="MET3613290.1"/>
    <property type="molecule type" value="Genomic_DNA"/>
</dbReference>
<sequence>MRQRLNIMMRMMIVVALTMIGFAHQPVMAGSLPTSVEYAAYTLPDGTLPVICITVTGDEDMGSTAKGGMGAYGCDACRLAASILVPEPPTVNASAVEFPRQRCAHCRDIPKPDLAETSRALPRAPPSALLA</sequence>
<evidence type="ECO:0000313" key="1">
    <source>
        <dbReference type="EMBL" id="MET3613290.1"/>
    </source>
</evidence>
<accession>A0ABV2IXR9</accession>
<proteinExistence type="predicted"/>
<comment type="caution">
    <text evidence="1">The sequence shown here is derived from an EMBL/GenBank/DDBJ whole genome shotgun (WGS) entry which is preliminary data.</text>
</comment>
<evidence type="ECO:0000313" key="2">
    <source>
        <dbReference type="Proteomes" id="UP001549047"/>
    </source>
</evidence>
<keyword evidence="2" id="KW-1185">Reference proteome</keyword>
<gene>
    <name evidence="1" type="ORF">ABID16_001595</name>
</gene>
<name>A0ABV2IXR9_9HYPH</name>
<organism evidence="1 2">
    <name type="scientific">Rhizobium aquaticum</name>
    <dbReference type="NCBI Taxonomy" id="1549636"/>
    <lineage>
        <taxon>Bacteria</taxon>
        <taxon>Pseudomonadati</taxon>
        <taxon>Pseudomonadota</taxon>
        <taxon>Alphaproteobacteria</taxon>
        <taxon>Hyphomicrobiales</taxon>
        <taxon>Rhizobiaceae</taxon>
        <taxon>Rhizobium/Agrobacterium group</taxon>
        <taxon>Rhizobium</taxon>
    </lineage>
</organism>